<evidence type="ECO:0000256" key="3">
    <source>
        <dbReference type="ARBA" id="ARBA00022676"/>
    </source>
</evidence>
<dbReference type="GO" id="GO:0005886">
    <property type="term" value="C:plasma membrane"/>
    <property type="evidence" value="ECO:0007669"/>
    <property type="project" value="UniProtKB-SubCell"/>
</dbReference>
<feature type="transmembrane region" description="Helical" evidence="8">
    <location>
        <begin position="313"/>
        <end position="331"/>
    </location>
</feature>
<keyword evidence="5 8" id="KW-0812">Transmembrane</keyword>
<feature type="transmembrane region" description="Helical" evidence="8">
    <location>
        <begin position="174"/>
        <end position="200"/>
    </location>
</feature>
<keyword evidence="7 8" id="KW-0472">Membrane</keyword>
<dbReference type="PANTHER" id="PTHR33908">
    <property type="entry name" value="MANNOSYLTRANSFERASE YKCB-RELATED"/>
    <property type="match status" value="1"/>
</dbReference>
<proteinExistence type="predicted"/>
<dbReference type="Proteomes" id="UP000262583">
    <property type="component" value="Chromosome"/>
</dbReference>
<dbReference type="GO" id="GO:0009103">
    <property type="term" value="P:lipopolysaccharide biosynthetic process"/>
    <property type="evidence" value="ECO:0007669"/>
    <property type="project" value="UniProtKB-ARBA"/>
</dbReference>
<feature type="transmembrane region" description="Helical" evidence="8">
    <location>
        <begin position="144"/>
        <end position="162"/>
    </location>
</feature>
<dbReference type="InterPro" id="IPR038731">
    <property type="entry name" value="RgtA/B/C-like"/>
</dbReference>
<evidence type="ECO:0000256" key="6">
    <source>
        <dbReference type="ARBA" id="ARBA00022989"/>
    </source>
</evidence>
<dbReference type="Pfam" id="PF13231">
    <property type="entry name" value="PMT_2"/>
    <property type="match status" value="1"/>
</dbReference>
<reference evidence="10 11" key="1">
    <citation type="submission" date="2018-05" db="EMBL/GenBank/DDBJ databases">
        <title>A metagenomic window into the 2 km-deep terrestrial subsurface aquifer revealed taxonomically and functionally diverse microbial community comprising novel uncultured bacterial lineages.</title>
        <authorList>
            <person name="Kadnikov V.V."/>
            <person name="Mardanov A.V."/>
            <person name="Beletsky A.V."/>
            <person name="Banks D."/>
            <person name="Pimenov N.V."/>
            <person name="Frank Y.A."/>
            <person name="Karnachuk O.V."/>
            <person name="Ravin N.V."/>
        </authorList>
    </citation>
    <scope>NUCLEOTIDE SEQUENCE [LARGE SCALE GENOMIC DNA]</scope>
    <source>
        <strain evidence="10">BY</strain>
    </source>
</reference>
<feature type="transmembrane region" description="Helical" evidence="8">
    <location>
        <begin position="221"/>
        <end position="247"/>
    </location>
</feature>
<feature type="domain" description="Glycosyltransferase RgtA/B/C/D-like" evidence="9">
    <location>
        <begin position="68"/>
        <end position="213"/>
    </location>
</feature>
<dbReference type="KEGG" id="schv:BRCON_0709"/>
<evidence type="ECO:0000256" key="8">
    <source>
        <dbReference type="SAM" id="Phobius"/>
    </source>
</evidence>
<gene>
    <name evidence="10" type="ORF">BRCON_0709</name>
</gene>
<accession>A0A2Z4Y3I1</accession>
<evidence type="ECO:0000256" key="5">
    <source>
        <dbReference type="ARBA" id="ARBA00022692"/>
    </source>
</evidence>
<evidence type="ECO:0000259" key="9">
    <source>
        <dbReference type="Pfam" id="PF13231"/>
    </source>
</evidence>
<organism evidence="10 11">
    <name type="scientific">Sumerlaea chitinivorans</name>
    <dbReference type="NCBI Taxonomy" id="2250252"/>
    <lineage>
        <taxon>Bacteria</taxon>
        <taxon>Candidatus Sumerlaeota</taxon>
        <taxon>Candidatus Sumerlaeia</taxon>
        <taxon>Candidatus Sumerlaeales</taxon>
        <taxon>Candidatus Sumerlaeaceae</taxon>
        <taxon>Candidatus Sumerlaea</taxon>
    </lineage>
</organism>
<protein>
    <recommendedName>
        <fullName evidence="9">Glycosyltransferase RgtA/B/C/D-like domain-containing protein</fullName>
    </recommendedName>
</protein>
<evidence type="ECO:0000256" key="2">
    <source>
        <dbReference type="ARBA" id="ARBA00022475"/>
    </source>
</evidence>
<dbReference type="EMBL" id="CP030759">
    <property type="protein sequence ID" value="AXA35486.1"/>
    <property type="molecule type" value="Genomic_DNA"/>
</dbReference>
<sequence length="542" mass="61247">MHRSLSIKAVAAIGRKRHLMLFLFAVLLAITRLRTLTEPPETDLAVYSVIGRELVAGRKLYSDLWDIKPPAIYWLYACAAAFTTSGPWMRYWLWIVPSVATMVGVYRLAQILTHSRTAGIWAAFAWTVLSQHLELQANQPNTEVFLNAVVVWAMVVLLLPQTHSSPSTFLHSRLTAGVLFGVGLLLKPVIAPWVGTSILIEATHPRNRFLVSPVAANRLRWSWLQTILVFSAGVALPIAAAITVLYFQNSLSEFLQIMFRWNRWYAQNPLQNIFEAYLPVNLLPVEMRDLIPWVLAAAVACSVLMAKRRSHSIWHIVCIVALLPSVIGLPGRWYPHYYQLWLPWLAILLPVAGVRLRRSLSKEVGAVWVGALIVLTIWRACTFGADLLHSPVEWSLRKYGPCFVNEETLGKRIARILTPTETFFVWGNTPTLYEASSKRPPTGVFFVIPLLYGPTTQTLSQRTLHQLERTHPELLVINMLDNPAPASHPIVQWFNNNYAAHPLLESSDPKFRLYCRKGGALSTRLEQSLRPSFSLSTDVTRR</sequence>
<feature type="transmembrane region" description="Helical" evidence="8">
    <location>
        <begin position="290"/>
        <end position="306"/>
    </location>
</feature>
<evidence type="ECO:0000313" key="11">
    <source>
        <dbReference type="Proteomes" id="UP000262583"/>
    </source>
</evidence>
<name>A0A2Z4Y3I1_SUMC1</name>
<dbReference type="GO" id="GO:0016763">
    <property type="term" value="F:pentosyltransferase activity"/>
    <property type="evidence" value="ECO:0007669"/>
    <property type="project" value="TreeGrafter"/>
</dbReference>
<keyword evidence="2" id="KW-1003">Cell membrane</keyword>
<comment type="subcellular location">
    <subcellularLocation>
        <location evidence="1">Cell membrane</location>
        <topology evidence="1">Multi-pass membrane protein</topology>
    </subcellularLocation>
</comment>
<evidence type="ECO:0000256" key="1">
    <source>
        <dbReference type="ARBA" id="ARBA00004651"/>
    </source>
</evidence>
<feature type="transmembrane region" description="Helical" evidence="8">
    <location>
        <begin position="337"/>
        <end position="354"/>
    </location>
</feature>
<evidence type="ECO:0000256" key="7">
    <source>
        <dbReference type="ARBA" id="ARBA00023136"/>
    </source>
</evidence>
<keyword evidence="4" id="KW-0808">Transferase</keyword>
<dbReference type="InterPro" id="IPR050297">
    <property type="entry name" value="LipidA_mod_glycosyltrf_83"/>
</dbReference>
<keyword evidence="6 8" id="KW-1133">Transmembrane helix</keyword>
<dbReference type="PANTHER" id="PTHR33908:SF11">
    <property type="entry name" value="MEMBRANE PROTEIN"/>
    <property type="match status" value="1"/>
</dbReference>
<dbReference type="AlphaFoldDB" id="A0A2Z4Y3I1"/>
<evidence type="ECO:0000256" key="4">
    <source>
        <dbReference type="ARBA" id="ARBA00022679"/>
    </source>
</evidence>
<evidence type="ECO:0000313" key="10">
    <source>
        <dbReference type="EMBL" id="AXA35486.1"/>
    </source>
</evidence>
<feature type="transmembrane region" description="Helical" evidence="8">
    <location>
        <begin position="366"/>
        <end position="388"/>
    </location>
</feature>
<keyword evidence="3" id="KW-0328">Glycosyltransferase</keyword>